<protein>
    <submittedName>
        <fullName evidence="2">Oxidoreductase</fullName>
    </submittedName>
</protein>
<proteinExistence type="predicted"/>
<dbReference type="SUPFAM" id="SSF50129">
    <property type="entry name" value="GroES-like"/>
    <property type="match status" value="1"/>
</dbReference>
<organism evidence="2 3">
    <name type="scientific">Streptomyces chrestomyceticus JCM 4735</name>
    <dbReference type="NCBI Taxonomy" id="1306181"/>
    <lineage>
        <taxon>Bacteria</taxon>
        <taxon>Bacillati</taxon>
        <taxon>Actinomycetota</taxon>
        <taxon>Actinomycetes</taxon>
        <taxon>Kitasatosporales</taxon>
        <taxon>Streptomycetaceae</taxon>
        <taxon>Streptomyces</taxon>
    </lineage>
</organism>
<dbReference type="Gene3D" id="3.90.180.10">
    <property type="entry name" value="Medium-chain alcohol dehydrogenases, catalytic domain"/>
    <property type="match status" value="1"/>
</dbReference>
<reference evidence="2 3" key="1">
    <citation type="submission" date="2018-11" db="EMBL/GenBank/DDBJ databases">
        <title>Whole genome sequence of Streptomyces chrestomyceticus NBRC 13444(T).</title>
        <authorList>
            <person name="Komaki H."/>
            <person name="Tamura T."/>
        </authorList>
    </citation>
    <scope>NUCLEOTIDE SEQUENCE [LARGE SCALE GENOMIC DNA]</scope>
    <source>
        <strain evidence="2 3">NBRC 13444</strain>
    </source>
</reference>
<comment type="caution">
    <text evidence="2">The sequence shown here is derived from an EMBL/GenBank/DDBJ whole genome shotgun (WGS) entry which is preliminary data.</text>
</comment>
<feature type="region of interest" description="Disordered" evidence="1">
    <location>
        <begin position="1"/>
        <end position="24"/>
    </location>
</feature>
<evidence type="ECO:0000256" key="1">
    <source>
        <dbReference type="SAM" id="MobiDB-lite"/>
    </source>
</evidence>
<dbReference type="OrthoDB" id="9785812at2"/>
<dbReference type="AlphaFoldDB" id="A0A7U9KW52"/>
<dbReference type="Proteomes" id="UP000287830">
    <property type="component" value="Unassembled WGS sequence"/>
</dbReference>
<sequence>MKAVIAGSSGNTTVTDTPDPSPTPTQVLIDVEAAGVGYVDVMTLRGEYPAFPGRGRCPGWRSSGG</sequence>
<evidence type="ECO:0000313" key="2">
    <source>
        <dbReference type="EMBL" id="GCD36510.1"/>
    </source>
</evidence>
<name>A0A7U9KW52_9ACTN</name>
<dbReference type="GeneID" id="95623132"/>
<gene>
    <name evidence="2" type="ORF">OEIGOIKO_04273</name>
</gene>
<dbReference type="InterPro" id="IPR011032">
    <property type="entry name" value="GroES-like_sf"/>
</dbReference>
<dbReference type="EMBL" id="BHZC01000001">
    <property type="protein sequence ID" value="GCD36510.1"/>
    <property type="molecule type" value="Genomic_DNA"/>
</dbReference>
<accession>A0A7U9KW52</accession>
<dbReference type="RefSeq" id="WP_125046133.1">
    <property type="nucleotide sequence ID" value="NZ_BHZC01000001.1"/>
</dbReference>
<evidence type="ECO:0000313" key="3">
    <source>
        <dbReference type="Proteomes" id="UP000287830"/>
    </source>
</evidence>